<dbReference type="EMBL" id="KK784878">
    <property type="protein sequence ID" value="KDO79554.1"/>
    <property type="molecule type" value="Genomic_DNA"/>
</dbReference>
<name>A0A067GIS3_CITSI</name>
<reference evidence="1 2" key="1">
    <citation type="submission" date="2014-04" db="EMBL/GenBank/DDBJ databases">
        <authorList>
            <consortium name="International Citrus Genome Consortium"/>
            <person name="Gmitter F."/>
            <person name="Chen C."/>
            <person name="Farmerie W."/>
            <person name="Harkins T."/>
            <person name="Desany B."/>
            <person name="Mohiuddin M."/>
            <person name="Kodira C."/>
            <person name="Borodovsky M."/>
            <person name="Lomsadze A."/>
            <person name="Burns P."/>
            <person name="Jenkins J."/>
            <person name="Prochnik S."/>
            <person name="Shu S."/>
            <person name="Chapman J."/>
            <person name="Pitluck S."/>
            <person name="Schmutz J."/>
            <person name="Rokhsar D."/>
        </authorList>
    </citation>
    <scope>NUCLEOTIDE SEQUENCE</scope>
</reference>
<evidence type="ECO:0000313" key="2">
    <source>
        <dbReference type="Proteomes" id="UP000027120"/>
    </source>
</evidence>
<accession>A0A067GIS3</accession>
<feature type="non-terminal residue" evidence="1">
    <location>
        <position position="1"/>
    </location>
</feature>
<evidence type="ECO:0000313" key="1">
    <source>
        <dbReference type="EMBL" id="KDO79554.1"/>
    </source>
</evidence>
<proteinExistence type="predicted"/>
<sequence>EACGSCKC</sequence>
<protein>
    <submittedName>
        <fullName evidence="1">Uncharacterized protein</fullName>
    </submittedName>
</protein>
<gene>
    <name evidence="1" type="ORF">CISIN_1g0015552mg</name>
</gene>
<keyword evidence="2" id="KW-1185">Reference proteome</keyword>
<dbReference type="Proteomes" id="UP000027120">
    <property type="component" value="Unassembled WGS sequence"/>
</dbReference>
<organism evidence="1 2">
    <name type="scientific">Citrus sinensis</name>
    <name type="common">Sweet orange</name>
    <name type="synonym">Citrus aurantium var. sinensis</name>
    <dbReference type="NCBI Taxonomy" id="2711"/>
    <lineage>
        <taxon>Eukaryota</taxon>
        <taxon>Viridiplantae</taxon>
        <taxon>Streptophyta</taxon>
        <taxon>Embryophyta</taxon>
        <taxon>Tracheophyta</taxon>
        <taxon>Spermatophyta</taxon>
        <taxon>Magnoliopsida</taxon>
        <taxon>eudicotyledons</taxon>
        <taxon>Gunneridae</taxon>
        <taxon>Pentapetalae</taxon>
        <taxon>rosids</taxon>
        <taxon>malvids</taxon>
        <taxon>Sapindales</taxon>
        <taxon>Rutaceae</taxon>
        <taxon>Aurantioideae</taxon>
        <taxon>Citrus</taxon>
    </lineage>
</organism>